<keyword evidence="4" id="KW-0067">ATP-binding</keyword>
<evidence type="ECO:0000256" key="1">
    <source>
        <dbReference type="ARBA" id="ARBA00006271"/>
    </source>
</evidence>
<dbReference type="GO" id="GO:0030983">
    <property type="term" value="F:mismatched DNA binding"/>
    <property type="evidence" value="ECO:0007669"/>
    <property type="project" value="InterPro"/>
</dbReference>
<dbReference type="GO" id="GO:0006298">
    <property type="term" value="P:mismatch repair"/>
    <property type="evidence" value="ECO:0007669"/>
    <property type="project" value="InterPro"/>
</dbReference>
<dbReference type="Pfam" id="PF01624">
    <property type="entry name" value="MutS_I"/>
    <property type="match status" value="1"/>
</dbReference>
<evidence type="ECO:0000313" key="10">
    <source>
        <dbReference type="EMBL" id="TMI82304.1"/>
    </source>
</evidence>
<sequence>MMRQYRSLKDQHPHAILLFRLGDFFEAFFEDAQVVARELQLTLTSRPVAKGRRIPMCGIPHHALHTYLRRLIDRGHRVAICDQVEDPRHAGALVRREVVRVVTPGTVVEDDLLSARENNFLAAVASRGDQWGAAFADLSTGEFFATQGDVPDHLHAALALWHPRELLVPDDPGAGVVMEEGRCENISGSRPWTRSVWRRPRWPPRPPERSSSTSGRRNGGPCPTYAPSASTRDRREWSSMRPRSGRSGCGAGARRSSACSI</sequence>
<feature type="region of interest" description="Disordered" evidence="7">
    <location>
        <begin position="195"/>
        <end position="261"/>
    </location>
</feature>
<dbReference type="Gene3D" id="3.40.1170.10">
    <property type="entry name" value="DNA repair protein MutS, domain I"/>
    <property type="match status" value="1"/>
</dbReference>
<comment type="similarity">
    <text evidence="1">Belongs to the DNA mismatch repair MutS family.</text>
</comment>
<evidence type="ECO:0000256" key="3">
    <source>
        <dbReference type="ARBA" id="ARBA00022763"/>
    </source>
</evidence>
<evidence type="ECO:0000256" key="4">
    <source>
        <dbReference type="ARBA" id="ARBA00022840"/>
    </source>
</evidence>
<dbReference type="InterPro" id="IPR007695">
    <property type="entry name" value="DNA_mismatch_repair_MutS-lik_N"/>
</dbReference>
<keyword evidence="6" id="KW-0234">DNA repair</keyword>
<feature type="compositionally biased region" description="Low complexity" evidence="7">
    <location>
        <begin position="209"/>
        <end position="220"/>
    </location>
</feature>
<dbReference type="Pfam" id="PF05188">
    <property type="entry name" value="MutS_II"/>
    <property type="match status" value="1"/>
</dbReference>
<proteinExistence type="inferred from homology"/>
<dbReference type="InterPro" id="IPR007860">
    <property type="entry name" value="DNA_mmatch_repair_MutS_con_dom"/>
</dbReference>
<feature type="domain" description="DNA mismatch repair protein MutS-like N-terminal" evidence="8">
    <location>
        <begin position="1"/>
        <end position="110"/>
    </location>
</feature>
<gene>
    <name evidence="10" type="ORF">E6H04_05030</name>
</gene>
<evidence type="ECO:0000256" key="7">
    <source>
        <dbReference type="SAM" id="MobiDB-lite"/>
    </source>
</evidence>
<dbReference type="Gene3D" id="3.30.420.110">
    <property type="entry name" value="MutS, connector domain"/>
    <property type="match status" value="1"/>
</dbReference>
<evidence type="ECO:0000256" key="5">
    <source>
        <dbReference type="ARBA" id="ARBA00023125"/>
    </source>
</evidence>
<evidence type="ECO:0008006" key="12">
    <source>
        <dbReference type="Google" id="ProtNLM"/>
    </source>
</evidence>
<protein>
    <recommendedName>
        <fullName evidence="12">DNA mismatch repair protein MutS-like N-terminal domain-containing protein</fullName>
    </recommendedName>
</protein>
<reference evidence="10 11" key="1">
    <citation type="journal article" date="2019" name="Nat. Microbiol.">
        <title>Mediterranean grassland soil C-N compound turnover is dependent on rainfall and depth, and is mediated by genomically divergent microorganisms.</title>
        <authorList>
            <person name="Diamond S."/>
            <person name="Andeer P.F."/>
            <person name="Li Z."/>
            <person name="Crits-Christoph A."/>
            <person name="Burstein D."/>
            <person name="Anantharaman K."/>
            <person name="Lane K.R."/>
            <person name="Thomas B.C."/>
            <person name="Pan C."/>
            <person name="Northen T.R."/>
            <person name="Banfield J.F."/>
        </authorList>
    </citation>
    <scope>NUCLEOTIDE SEQUENCE [LARGE SCALE GENOMIC DNA]</scope>
    <source>
        <strain evidence="10">NP_7</strain>
    </source>
</reference>
<dbReference type="EMBL" id="VBAO01000133">
    <property type="protein sequence ID" value="TMI82304.1"/>
    <property type="molecule type" value="Genomic_DNA"/>
</dbReference>
<organism evidence="10 11">
    <name type="scientific">Candidatus Segetimicrobium genomatis</name>
    <dbReference type="NCBI Taxonomy" id="2569760"/>
    <lineage>
        <taxon>Bacteria</taxon>
        <taxon>Bacillati</taxon>
        <taxon>Candidatus Sysuimicrobiota</taxon>
        <taxon>Candidatus Sysuimicrobiia</taxon>
        <taxon>Candidatus Sysuimicrobiales</taxon>
        <taxon>Candidatus Segetimicrobiaceae</taxon>
        <taxon>Candidatus Segetimicrobium</taxon>
    </lineage>
</organism>
<evidence type="ECO:0000256" key="2">
    <source>
        <dbReference type="ARBA" id="ARBA00022741"/>
    </source>
</evidence>
<name>A0A537JFM4_9BACT</name>
<dbReference type="Proteomes" id="UP000320048">
    <property type="component" value="Unassembled WGS sequence"/>
</dbReference>
<evidence type="ECO:0000259" key="8">
    <source>
        <dbReference type="Pfam" id="PF01624"/>
    </source>
</evidence>
<accession>A0A537JFM4</accession>
<keyword evidence="2" id="KW-0547">Nucleotide-binding</keyword>
<dbReference type="InterPro" id="IPR016151">
    <property type="entry name" value="DNA_mismatch_repair_MutS_N"/>
</dbReference>
<keyword evidence="5" id="KW-0238">DNA-binding</keyword>
<evidence type="ECO:0000313" key="11">
    <source>
        <dbReference type="Proteomes" id="UP000320048"/>
    </source>
</evidence>
<dbReference type="GO" id="GO:0005524">
    <property type="term" value="F:ATP binding"/>
    <property type="evidence" value="ECO:0007669"/>
    <property type="project" value="UniProtKB-KW"/>
</dbReference>
<comment type="caution">
    <text evidence="10">The sequence shown here is derived from an EMBL/GenBank/DDBJ whole genome shotgun (WGS) entry which is preliminary data.</text>
</comment>
<evidence type="ECO:0000259" key="9">
    <source>
        <dbReference type="Pfam" id="PF05188"/>
    </source>
</evidence>
<feature type="domain" description="DNA mismatch repair protein MutS connector" evidence="9">
    <location>
        <begin position="119"/>
        <end position="171"/>
    </location>
</feature>
<feature type="compositionally biased region" description="Low complexity" evidence="7">
    <location>
        <begin position="252"/>
        <end position="261"/>
    </location>
</feature>
<dbReference type="FunFam" id="3.40.1170.10:FF:000001">
    <property type="entry name" value="DNA mismatch repair protein MutS"/>
    <property type="match status" value="1"/>
</dbReference>
<dbReference type="SUPFAM" id="SSF55271">
    <property type="entry name" value="DNA repair protein MutS, domain I"/>
    <property type="match status" value="1"/>
</dbReference>
<dbReference type="AlphaFoldDB" id="A0A537JFM4"/>
<dbReference type="InterPro" id="IPR036678">
    <property type="entry name" value="MutS_con_dom_sf"/>
</dbReference>
<keyword evidence="3" id="KW-0227">DNA damage</keyword>
<evidence type="ECO:0000256" key="6">
    <source>
        <dbReference type="ARBA" id="ARBA00023204"/>
    </source>
</evidence>
<dbReference type="SUPFAM" id="SSF53150">
    <property type="entry name" value="DNA repair protein MutS, domain II"/>
    <property type="match status" value="1"/>
</dbReference>